<name>A0A177DWT0_ALTAL</name>
<dbReference type="EMBL" id="PDXD01000069">
    <property type="protein sequence ID" value="RYN64956.1"/>
    <property type="molecule type" value="Genomic_DNA"/>
</dbReference>
<gene>
    <name evidence="3" type="ORF">AA0117_g12329</name>
    <name evidence="2" type="ORF">CC77DRAFT_1018073</name>
</gene>
<dbReference type="EMBL" id="KV441473">
    <property type="protein sequence ID" value="OAG23249.1"/>
    <property type="molecule type" value="Genomic_DNA"/>
</dbReference>
<proteinExistence type="predicted"/>
<dbReference type="GeneID" id="29110137"/>
<dbReference type="AlphaFoldDB" id="A0A177DWT0"/>
<dbReference type="OMA" id="KSHCCVA"/>
<dbReference type="RefSeq" id="XP_018388670.1">
    <property type="nucleotide sequence ID" value="XM_018524543.1"/>
</dbReference>
<keyword evidence="1" id="KW-0732">Signal</keyword>
<evidence type="ECO:0000313" key="2">
    <source>
        <dbReference type="EMBL" id="OAG23249.1"/>
    </source>
</evidence>
<evidence type="ECO:0000313" key="5">
    <source>
        <dbReference type="Proteomes" id="UP000291422"/>
    </source>
</evidence>
<sequence length="91" mass="9629">MVRITSVAAFIFAFAFGVQASHTCQCLFSDRSHCCASTSAYGGEERCEDVCMNAKRNKDGAACAAGGAWSSVSAWNVQFREPCEVGSTSTS</sequence>
<evidence type="ECO:0000256" key="1">
    <source>
        <dbReference type="SAM" id="SignalP"/>
    </source>
</evidence>
<reference evidence="2 4" key="1">
    <citation type="submission" date="2016-05" db="EMBL/GenBank/DDBJ databases">
        <title>Comparative analysis of secretome profiles of manganese(II)-oxidizing ascomycete fungi.</title>
        <authorList>
            <consortium name="DOE Joint Genome Institute"/>
            <person name="Zeiner C.A."/>
            <person name="Purvine S.O."/>
            <person name="Zink E.M."/>
            <person name="Wu S."/>
            <person name="Pasa-Tolic L."/>
            <person name="Chaput D.L."/>
            <person name="Haridas S."/>
            <person name="Grigoriev I.V."/>
            <person name="Santelli C.M."/>
            <person name="Hansel C.M."/>
        </authorList>
    </citation>
    <scope>NUCLEOTIDE SEQUENCE [LARGE SCALE GENOMIC DNA]</scope>
    <source>
        <strain evidence="2 4">SRC1lrK2f</strain>
    </source>
</reference>
<protein>
    <recommendedName>
        <fullName evidence="6">Extracellular membrane protein CFEM domain-containing protein</fullName>
    </recommendedName>
</protein>
<dbReference type="VEuPathDB" id="FungiDB:CC77DRAFT_1018073"/>
<feature type="signal peptide" evidence="1">
    <location>
        <begin position="1"/>
        <end position="20"/>
    </location>
</feature>
<dbReference type="Proteomes" id="UP000077248">
    <property type="component" value="Unassembled WGS sequence"/>
</dbReference>
<dbReference type="KEGG" id="aalt:CC77DRAFT_1018073"/>
<reference evidence="5" key="2">
    <citation type="journal article" date="2019" name="bioRxiv">
        <title>Genomics, evolutionary history and diagnostics of the Alternaria alternata species group including apple and Asian pear pathotypes.</title>
        <authorList>
            <person name="Armitage A.D."/>
            <person name="Cockerton H.M."/>
            <person name="Sreenivasaprasad S."/>
            <person name="Woodhall J.W."/>
            <person name="Lane C.R."/>
            <person name="Harrison R.J."/>
            <person name="Clarkson J.P."/>
        </authorList>
    </citation>
    <scope>NUCLEOTIDE SEQUENCE [LARGE SCALE GENOMIC DNA]</scope>
    <source>
        <strain evidence="5">FERA 1177</strain>
    </source>
</reference>
<keyword evidence="4" id="KW-1185">Reference proteome</keyword>
<dbReference type="Proteomes" id="UP000291422">
    <property type="component" value="Unassembled WGS sequence"/>
</dbReference>
<organism evidence="2 4">
    <name type="scientific">Alternaria alternata</name>
    <name type="common">Alternaria rot fungus</name>
    <name type="synonym">Torula alternata</name>
    <dbReference type="NCBI Taxonomy" id="5599"/>
    <lineage>
        <taxon>Eukaryota</taxon>
        <taxon>Fungi</taxon>
        <taxon>Dikarya</taxon>
        <taxon>Ascomycota</taxon>
        <taxon>Pezizomycotina</taxon>
        <taxon>Dothideomycetes</taxon>
        <taxon>Pleosporomycetidae</taxon>
        <taxon>Pleosporales</taxon>
        <taxon>Pleosporineae</taxon>
        <taxon>Pleosporaceae</taxon>
        <taxon>Alternaria</taxon>
        <taxon>Alternaria sect. Alternaria</taxon>
        <taxon>Alternaria alternata complex</taxon>
    </lineage>
</organism>
<reference evidence="3" key="3">
    <citation type="journal article" date="2019" name="J. ISSAAS">
        <title>Genomics, evolutionary history and diagnostics of the Alternaria alternata species group including apple and Asian pear pathotypes.</title>
        <authorList>
            <person name="Armitage A.D."/>
            <person name="Cockerton H.M."/>
            <person name="Sreenivasaprasad S."/>
            <person name="Woodhall J."/>
            <person name="Lane C."/>
            <person name="Harrison R.J."/>
            <person name="Clarkson J.P."/>
        </authorList>
    </citation>
    <scope>NUCLEOTIDE SEQUENCE</scope>
    <source>
        <strain evidence="3">FERA 1177</strain>
    </source>
</reference>
<feature type="chain" id="PRO_5040669962" description="Extracellular membrane protein CFEM domain-containing protein" evidence="1">
    <location>
        <begin position="21"/>
        <end position="91"/>
    </location>
</feature>
<evidence type="ECO:0000313" key="3">
    <source>
        <dbReference type="EMBL" id="RYN64956.1"/>
    </source>
</evidence>
<evidence type="ECO:0000313" key="4">
    <source>
        <dbReference type="Proteomes" id="UP000077248"/>
    </source>
</evidence>
<evidence type="ECO:0008006" key="6">
    <source>
        <dbReference type="Google" id="ProtNLM"/>
    </source>
</evidence>
<accession>A0A177DWT0</accession>